<reference evidence="9" key="2">
    <citation type="submission" date="2020-04" db="EMBL/GenBank/DDBJ databases">
        <authorList>
            <consortium name="NCBI Genome Project"/>
        </authorList>
    </citation>
    <scope>NUCLEOTIDE SEQUENCE</scope>
    <source>
        <strain evidence="9">CBS 781.70</strain>
    </source>
</reference>
<evidence type="ECO:0000313" key="8">
    <source>
        <dbReference type="Proteomes" id="UP000504638"/>
    </source>
</evidence>
<feature type="domain" description="Rad21/Rec8-like protein N-terminal" evidence="6">
    <location>
        <begin position="1"/>
        <end position="103"/>
    </location>
</feature>
<evidence type="ECO:0000259" key="5">
    <source>
        <dbReference type="Pfam" id="PF04824"/>
    </source>
</evidence>
<dbReference type="SUPFAM" id="SSF46785">
    <property type="entry name" value="Winged helix' DNA-binding domain"/>
    <property type="match status" value="1"/>
</dbReference>
<keyword evidence="3" id="KW-0539">Nucleus</keyword>
<dbReference type="GO" id="GO:0003682">
    <property type="term" value="F:chromatin binding"/>
    <property type="evidence" value="ECO:0007669"/>
    <property type="project" value="TreeGrafter"/>
</dbReference>
<evidence type="ECO:0000256" key="3">
    <source>
        <dbReference type="ARBA" id="ARBA00023242"/>
    </source>
</evidence>
<dbReference type="InterPro" id="IPR039781">
    <property type="entry name" value="Rad21/Rec8-like"/>
</dbReference>
<dbReference type="Proteomes" id="UP000504638">
    <property type="component" value="Unplaced"/>
</dbReference>
<evidence type="ECO:0000256" key="4">
    <source>
        <dbReference type="SAM" id="MobiDB-lite"/>
    </source>
</evidence>
<feature type="compositionally biased region" description="Basic and acidic residues" evidence="4">
    <location>
        <begin position="434"/>
        <end position="443"/>
    </location>
</feature>
<dbReference type="Pfam" id="PF04824">
    <property type="entry name" value="Rad21_Rec8"/>
    <property type="match status" value="1"/>
</dbReference>
<dbReference type="RefSeq" id="XP_033530978.1">
    <property type="nucleotide sequence ID" value="XM_033676701.1"/>
</dbReference>
<accession>A0A6G1FU70</accession>
<dbReference type="GO" id="GO:0005634">
    <property type="term" value="C:nucleus"/>
    <property type="evidence" value="ECO:0007669"/>
    <property type="project" value="UniProtKB-SubCell"/>
</dbReference>
<evidence type="ECO:0000313" key="7">
    <source>
        <dbReference type="EMBL" id="KAF1809347.1"/>
    </source>
</evidence>
<dbReference type="FunFam" id="1.10.10.580:FF:000004">
    <property type="entry name" value="Double-strand-break repair protein rad21"/>
    <property type="match status" value="1"/>
</dbReference>
<feature type="region of interest" description="Disordered" evidence="4">
    <location>
        <begin position="405"/>
        <end position="443"/>
    </location>
</feature>
<proteinExistence type="inferred from homology"/>
<dbReference type="Pfam" id="PF04825">
    <property type="entry name" value="Rad21_Rec8_N"/>
    <property type="match status" value="1"/>
</dbReference>
<dbReference type="InterPro" id="IPR023093">
    <property type="entry name" value="ScpA-like_C"/>
</dbReference>
<evidence type="ECO:0000313" key="9">
    <source>
        <dbReference type="RefSeq" id="XP_033530978.1"/>
    </source>
</evidence>
<dbReference type="GO" id="GO:0030892">
    <property type="term" value="C:mitotic cohesin complex"/>
    <property type="evidence" value="ECO:0007669"/>
    <property type="project" value="TreeGrafter"/>
</dbReference>
<evidence type="ECO:0000256" key="2">
    <source>
        <dbReference type="ARBA" id="ARBA00009870"/>
    </source>
</evidence>
<dbReference type="InterPro" id="IPR006909">
    <property type="entry name" value="Rad21/Rec8_C_eu"/>
</dbReference>
<dbReference type="InterPro" id="IPR036390">
    <property type="entry name" value="WH_DNA-bd_sf"/>
</dbReference>
<dbReference type="PANTHER" id="PTHR12585:SF69">
    <property type="entry name" value="FI11703P"/>
    <property type="match status" value="1"/>
</dbReference>
<feature type="region of interest" description="Disordered" evidence="4">
    <location>
        <begin position="576"/>
        <end position="595"/>
    </location>
</feature>
<dbReference type="Gene3D" id="1.10.10.580">
    <property type="entry name" value="Structural maintenance of chromosome 1. Chain E"/>
    <property type="match status" value="1"/>
</dbReference>
<name>A0A6G1FU70_9PEZI</name>
<organism evidence="7">
    <name type="scientific">Eremomyces bilateralis CBS 781.70</name>
    <dbReference type="NCBI Taxonomy" id="1392243"/>
    <lineage>
        <taxon>Eukaryota</taxon>
        <taxon>Fungi</taxon>
        <taxon>Dikarya</taxon>
        <taxon>Ascomycota</taxon>
        <taxon>Pezizomycotina</taxon>
        <taxon>Dothideomycetes</taxon>
        <taxon>Dothideomycetes incertae sedis</taxon>
        <taxon>Eremomycetales</taxon>
        <taxon>Eremomycetaceae</taxon>
        <taxon>Eremomyces</taxon>
    </lineage>
</organism>
<comment type="similarity">
    <text evidence="2">Belongs to the rad21 family.</text>
</comment>
<dbReference type="EMBL" id="ML975173">
    <property type="protein sequence ID" value="KAF1809347.1"/>
    <property type="molecule type" value="Genomic_DNA"/>
</dbReference>
<dbReference type="InterPro" id="IPR006910">
    <property type="entry name" value="Rad21_Rec8_N"/>
</dbReference>
<dbReference type="GeneID" id="54417271"/>
<reference evidence="7 9" key="1">
    <citation type="submission" date="2020-01" db="EMBL/GenBank/DDBJ databases">
        <authorList>
            <consortium name="DOE Joint Genome Institute"/>
            <person name="Haridas S."/>
            <person name="Albert R."/>
            <person name="Binder M."/>
            <person name="Bloem J."/>
            <person name="Labutti K."/>
            <person name="Salamov A."/>
            <person name="Andreopoulos B."/>
            <person name="Baker S.E."/>
            <person name="Barry K."/>
            <person name="Bills G."/>
            <person name="Bluhm B.H."/>
            <person name="Cannon C."/>
            <person name="Castanera R."/>
            <person name="Culley D.E."/>
            <person name="Daum C."/>
            <person name="Ezra D."/>
            <person name="Gonzalez J.B."/>
            <person name="Henrissat B."/>
            <person name="Kuo A."/>
            <person name="Liang C."/>
            <person name="Lipzen A."/>
            <person name="Lutzoni F."/>
            <person name="Magnuson J."/>
            <person name="Mondo S."/>
            <person name="Nolan M."/>
            <person name="Ohm R."/>
            <person name="Pangilinan J."/>
            <person name="Park H.-J."/>
            <person name="Ramirez L."/>
            <person name="Alfaro M."/>
            <person name="Sun H."/>
            <person name="Tritt A."/>
            <person name="Yoshinaga Y."/>
            <person name="Zwiers L.-H."/>
            <person name="Turgeon B.G."/>
            <person name="Goodwin S.B."/>
            <person name="Spatafora J.W."/>
            <person name="Crous P.W."/>
            <person name="Grigoriev I.V."/>
        </authorList>
    </citation>
    <scope>NUCLEOTIDE SEQUENCE</scope>
    <source>
        <strain evidence="7 9">CBS 781.70</strain>
    </source>
</reference>
<sequence>MFYSETLLSKTGPLARVWLAANIERKLNKKDVLSAGIERSVDAIVDQGQAPMALRLSGQLLLGVVRIYSRKTNYLFDDCNEAITKIKMAFKPGNVDLPVDQSHAVNPATLTLPDVITELDLLAPMPDPDLLFADPLPTITGAQRDPTLLDWGASQVLTESLDRSQMALEPLPLDDDGLILDIGDGPDDTAFSIERGRRAAPERDLSDEFGDNDAPRLYDDDLDLDIGDGPSKLGGDMSLLPGDDGDIAMGGLDDVPMQLPSDDATHMTLPGHRRDSHSPLSSIGASMERELEASFRPFDDATRLSFDPDETALFAPNRAKKRRVLPADATTELSSKYIKELQNDRTRILKPASFLPRDPYLLALMQMQQQGAFVSTVLGDGRMKGWAPELRDLFSADAIRKSGDLKRKRDSGVADLEDMPQLEIPSEGNEDPFGLEHADPTLRLDSDGVRPYDEEDQGLAAFGGQEDTFDDTTMPILHPADAGPLALSTTHAVHLLRDRFGSYDQSASPSSQKKQSILFNELAPENRATAAEATKMFFEVLVLATKDAIKVEQVHDVLDGPIRIRSKRGLWGDWAEKGAGGEMDAQGQQEGEAVA</sequence>
<reference evidence="9" key="3">
    <citation type="submission" date="2025-04" db="UniProtKB">
        <authorList>
            <consortium name="RefSeq"/>
        </authorList>
    </citation>
    <scope>IDENTIFICATION</scope>
    <source>
        <strain evidence="9">CBS 781.70</strain>
    </source>
</reference>
<dbReference type="AlphaFoldDB" id="A0A6G1FU70"/>
<dbReference type="GO" id="GO:0007064">
    <property type="term" value="P:mitotic sister chromatid cohesion"/>
    <property type="evidence" value="ECO:0007669"/>
    <property type="project" value="TreeGrafter"/>
</dbReference>
<comment type="subcellular location">
    <subcellularLocation>
        <location evidence="1">Nucleus</location>
    </subcellularLocation>
</comment>
<gene>
    <name evidence="7 9" type="ORF">P152DRAFT_403379</name>
</gene>
<protein>
    <recommendedName>
        <fullName evidence="10">Double-strand-break repair protein rad21</fullName>
    </recommendedName>
</protein>
<dbReference type="CDD" id="cd21788">
    <property type="entry name" value="Rad21_Rec8_M_SpRad21p-like"/>
    <property type="match status" value="1"/>
</dbReference>
<evidence type="ECO:0000259" key="6">
    <source>
        <dbReference type="Pfam" id="PF04825"/>
    </source>
</evidence>
<evidence type="ECO:0008006" key="10">
    <source>
        <dbReference type="Google" id="ProtNLM"/>
    </source>
</evidence>
<feature type="domain" description="Rad21/Rec8-like protein C-terminal eukaryotic" evidence="5">
    <location>
        <begin position="517"/>
        <end position="555"/>
    </location>
</feature>
<keyword evidence="8" id="KW-1185">Reference proteome</keyword>
<dbReference type="PANTHER" id="PTHR12585">
    <property type="entry name" value="SCC1 / RAD21 FAMILY MEMBER"/>
    <property type="match status" value="1"/>
</dbReference>
<dbReference type="OrthoDB" id="10071381at2759"/>
<dbReference type="GO" id="GO:1990414">
    <property type="term" value="P:replication-born double-strand break repair via sister chromatid exchange"/>
    <property type="evidence" value="ECO:0007669"/>
    <property type="project" value="TreeGrafter"/>
</dbReference>
<evidence type="ECO:0000256" key="1">
    <source>
        <dbReference type="ARBA" id="ARBA00004123"/>
    </source>
</evidence>